<evidence type="ECO:0000313" key="1">
    <source>
        <dbReference type="EMBL" id="SDB96053.1"/>
    </source>
</evidence>
<dbReference type="Proteomes" id="UP000198943">
    <property type="component" value="Unassembled WGS sequence"/>
</dbReference>
<gene>
    <name evidence="1" type="ORF">SAMN04487864_101139</name>
</gene>
<name>A0A1G6HPI1_9FIRM</name>
<dbReference type="Gene3D" id="3.40.50.300">
    <property type="entry name" value="P-loop containing nucleotide triphosphate hydrolases"/>
    <property type="match status" value="1"/>
</dbReference>
<protein>
    <recommendedName>
        <fullName evidence="3">UDP-N-acetylglucosamine kinase</fullName>
    </recommendedName>
</protein>
<organism evidence="1 2">
    <name type="scientific">Succiniclasticum ruminis</name>
    <dbReference type="NCBI Taxonomy" id="40841"/>
    <lineage>
        <taxon>Bacteria</taxon>
        <taxon>Bacillati</taxon>
        <taxon>Bacillota</taxon>
        <taxon>Negativicutes</taxon>
        <taxon>Acidaminococcales</taxon>
        <taxon>Acidaminococcaceae</taxon>
        <taxon>Succiniclasticum</taxon>
    </lineage>
</organism>
<proteinExistence type="predicted"/>
<evidence type="ECO:0008006" key="3">
    <source>
        <dbReference type="Google" id="ProtNLM"/>
    </source>
</evidence>
<dbReference type="EMBL" id="FMYW01000001">
    <property type="protein sequence ID" value="SDB96053.1"/>
    <property type="molecule type" value="Genomic_DNA"/>
</dbReference>
<dbReference type="SUPFAM" id="SSF53795">
    <property type="entry name" value="PEP carboxykinase-like"/>
    <property type="match status" value="1"/>
</dbReference>
<dbReference type="AlphaFoldDB" id="A0A1G6HPI1"/>
<keyword evidence="2" id="KW-1185">Reference proteome</keyword>
<dbReference type="InterPro" id="IPR027417">
    <property type="entry name" value="P-loop_NTPase"/>
</dbReference>
<dbReference type="PANTHER" id="PTHR39206">
    <property type="entry name" value="SLL8004 PROTEIN"/>
    <property type="match status" value="1"/>
</dbReference>
<evidence type="ECO:0000313" key="2">
    <source>
        <dbReference type="Proteomes" id="UP000198943"/>
    </source>
</evidence>
<sequence>MCKKEYLPEVIVFAGPNGSGKSTITRLAKTIGKYINADDIKRTNLCTDLEAAQQAEALREQAVKNRADFTFETVLSTERNLNLLKKAKEKGF</sequence>
<reference evidence="2" key="1">
    <citation type="submission" date="2016-10" db="EMBL/GenBank/DDBJ databases">
        <authorList>
            <person name="Varghese N."/>
            <person name="Submissions S."/>
        </authorList>
    </citation>
    <scope>NUCLEOTIDE SEQUENCE [LARGE SCALE GENOMIC DNA]</scope>
    <source>
        <strain evidence="2">DSM 11005</strain>
    </source>
</reference>
<accession>A0A1G6HPI1</accession>
<dbReference type="PANTHER" id="PTHR39206:SF1">
    <property type="entry name" value="SLL8004 PROTEIN"/>
    <property type="match status" value="1"/>
</dbReference>